<evidence type="ECO:0000313" key="2">
    <source>
        <dbReference type="Proteomes" id="UP000805193"/>
    </source>
</evidence>
<protein>
    <submittedName>
        <fullName evidence="1">Uncharacterized protein</fullName>
    </submittedName>
</protein>
<gene>
    <name evidence="1" type="ORF">HPB47_008569</name>
</gene>
<reference evidence="1 2" key="1">
    <citation type="journal article" date="2020" name="Cell">
        <title>Large-Scale Comparative Analyses of Tick Genomes Elucidate Their Genetic Diversity and Vector Capacities.</title>
        <authorList>
            <consortium name="Tick Genome and Microbiome Consortium (TIGMIC)"/>
            <person name="Jia N."/>
            <person name="Wang J."/>
            <person name="Shi W."/>
            <person name="Du L."/>
            <person name="Sun Y."/>
            <person name="Zhan W."/>
            <person name="Jiang J.F."/>
            <person name="Wang Q."/>
            <person name="Zhang B."/>
            <person name="Ji P."/>
            <person name="Bell-Sakyi L."/>
            <person name="Cui X.M."/>
            <person name="Yuan T.T."/>
            <person name="Jiang B.G."/>
            <person name="Yang W.F."/>
            <person name="Lam T.T."/>
            <person name="Chang Q.C."/>
            <person name="Ding S.J."/>
            <person name="Wang X.J."/>
            <person name="Zhu J.G."/>
            <person name="Ruan X.D."/>
            <person name="Zhao L."/>
            <person name="Wei J.T."/>
            <person name="Ye R.Z."/>
            <person name="Que T.C."/>
            <person name="Du C.H."/>
            <person name="Zhou Y.H."/>
            <person name="Cheng J.X."/>
            <person name="Dai P.F."/>
            <person name="Guo W.B."/>
            <person name="Han X.H."/>
            <person name="Huang E.J."/>
            <person name="Li L.F."/>
            <person name="Wei W."/>
            <person name="Gao Y.C."/>
            <person name="Liu J.Z."/>
            <person name="Shao H.Z."/>
            <person name="Wang X."/>
            <person name="Wang C.C."/>
            <person name="Yang T.C."/>
            <person name="Huo Q.B."/>
            <person name="Li W."/>
            <person name="Chen H.Y."/>
            <person name="Chen S.E."/>
            <person name="Zhou L.G."/>
            <person name="Ni X.B."/>
            <person name="Tian J.H."/>
            <person name="Sheng Y."/>
            <person name="Liu T."/>
            <person name="Pan Y.S."/>
            <person name="Xia L.Y."/>
            <person name="Li J."/>
            <person name="Zhao F."/>
            <person name="Cao W.C."/>
        </authorList>
    </citation>
    <scope>NUCLEOTIDE SEQUENCE [LARGE SCALE GENOMIC DNA]</scope>
    <source>
        <strain evidence="1">Iper-2018</strain>
    </source>
</reference>
<dbReference type="EMBL" id="JABSTQ010011191">
    <property type="protein sequence ID" value="KAG0414288.1"/>
    <property type="molecule type" value="Genomic_DNA"/>
</dbReference>
<keyword evidence="2" id="KW-1185">Reference proteome</keyword>
<name>A0AC60P4H4_IXOPE</name>
<evidence type="ECO:0000313" key="1">
    <source>
        <dbReference type="EMBL" id="KAG0414288.1"/>
    </source>
</evidence>
<organism evidence="1 2">
    <name type="scientific">Ixodes persulcatus</name>
    <name type="common">Taiga tick</name>
    <dbReference type="NCBI Taxonomy" id="34615"/>
    <lineage>
        <taxon>Eukaryota</taxon>
        <taxon>Metazoa</taxon>
        <taxon>Ecdysozoa</taxon>
        <taxon>Arthropoda</taxon>
        <taxon>Chelicerata</taxon>
        <taxon>Arachnida</taxon>
        <taxon>Acari</taxon>
        <taxon>Parasitiformes</taxon>
        <taxon>Ixodida</taxon>
        <taxon>Ixodoidea</taxon>
        <taxon>Ixodidae</taxon>
        <taxon>Ixodinae</taxon>
        <taxon>Ixodes</taxon>
    </lineage>
</organism>
<comment type="caution">
    <text evidence="1">The sequence shown here is derived from an EMBL/GenBank/DDBJ whole genome shotgun (WGS) entry which is preliminary data.</text>
</comment>
<dbReference type="Proteomes" id="UP000805193">
    <property type="component" value="Unassembled WGS sequence"/>
</dbReference>
<accession>A0AC60P4H4</accession>
<proteinExistence type="predicted"/>
<sequence>MRGTYYGSAFGSRGGNLSNETTPTSVRGPGNRNTHTKRRRGTDARDARFRLSTTGQEATAPRDRIHRRKALNQAPLHQRSPAFARDDPEESRADDPALLQSAPVVYT</sequence>